<dbReference type="InterPro" id="IPR006805">
    <property type="entry name" value="Anth_synth_I_N"/>
</dbReference>
<dbReference type="Proteomes" id="UP000240509">
    <property type="component" value="Unassembled WGS sequence"/>
</dbReference>
<comment type="catalytic activity">
    <reaction evidence="14 15">
        <text>chorismate + L-glutamine = anthranilate + pyruvate + L-glutamate + H(+)</text>
        <dbReference type="Rhea" id="RHEA:21732"/>
        <dbReference type="ChEBI" id="CHEBI:15361"/>
        <dbReference type="ChEBI" id="CHEBI:15378"/>
        <dbReference type="ChEBI" id="CHEBI:16567"/>
        <dbReference type="ChEBI" id="CHEBI:29748"/>
        <dbReference type="ChEBI" id="CHEBI:29985"/>
        <dbReference type="ChEBI" id="CHEBI:58359"/>
        <dbReference type="EC" id="4.1.3.27"/>
    </reaction>
</comment>
<evidence type="ECO:0000256" key="1">
    <source>
        <dbReference type="ARBA" id="ARBA00001946"/>
    </source>
</evidence>
<dbReference type="Pfam" id="PF04715">
    <property type="entry name" value="Anth_synt_I_N"/>
    <property type="match status" value="1"/>
</dbReference>
<keyword evidence="10 15" id="KW-0460">Magnesium</keyword>
<dbReference type="InterPro" id="IPR019999">
    <property type="entry name" value="Anth_synth_I-like"/>
</dbReference>
<feature type="domain" description="Chorismate-utilising enzyme C-terminal" evidence="16">
    <location>
        <begin position="224"/>
        <end position="478"/>
    </location>
</feature>
<evidence type="ECO:0000256" key="5">
    <source>
        <dbReference type="ARBA" id="ARBA00012266"/>
    </source>
</evidence>
<dbReference type="PANTHER" id="PTHR11236">
    <property type="entry name" value="AMINOBENZOATE/ANTHRANILATE SYNTHASE"/>
    <property type="match status" value="1"/>
</dbReference>
<protein>
    <recommendedName>
        <fullName evidence="6 15">Anthranilate synthase component 1</fullName>
        <ecNumber evidence="5 15">4.1.3.27</ecNumber>
    </recommendedName>
</protein>
<evidence type="ECO:0000256" key="9">
    <source>
        <dbReference type="ARBA" id="ARBA00022822"/>
    </source>
</evidence>
<evidence type="ECO:0000256" key="2">
    <source>
        <dbReference type="ARBA" id="ARBA00004873"/>
    </source>
</evidence>
<evidence type="ECO:0000256" key="11">
    <source>
        <dbReference type="ARBA" id="ARBA00023141"/>
    </source>
</evidence>
<feature type="domain" description="Anthranilate synthase component I N-terminal" evidence="17">
    <location>
        <begin position="28"/>
        <end position="165"/>
    </location>
</feature>
<evidence type="ECO:0000256" key="14">
    <source>
        <dbReference type="ARBA" id="ARBA00047683"/>
    </source>
</evidence>
<evidence type="ECO:0000256" key="15">
    <source>
        <dbReference type="RuleBase" id="RU364045"/>
    </source>
</evidence>
<sequence>MISITEQEFINQAATSTTIPVTATVVADTKTPIQLFQLFDEEASFLLESRDPLSSWSSYSFIGLNPMQFLKDSETGFSSYDVSGRELWQEESLQAAWERTMKDFNVSQNLPDLPFPGGAVGYLGFEGFRFYEPRTAGLESSTNDVYFMFCETVLAYHHEKEELTLMHFQNTADGGAAAYRKAVQKIESLLAKIDRGSERTLPAVPVEESLNEDIFSGVSSNYTKEGYEKDVRKIKEYIAAGDVFQTVLSQRFEVPVRSSGLDLYRVLRKINPSPYLYYIRFPEQEVIGSSPERLVKVDKSRGLEIHPIAGTRKRGRNREEDEKLAAELAADEKEKAEHLMLVDLARNDLGRISEYGSIRVHDMMHISYFSHVMHLTTKVTGRLKESIHPFEALLSTHPAGTVSGAPKVRAVEIIQELEKQPRGVYAGAVAYYGFNKAMDSCIAIRTIVLKDQTAYVQAGAGIVQDSIPEMEWEETRNKAKALIYAIKLAEQRIAKEEVIENDTRKGLVGEPSDRS</sequence>
<evidence type="ECO:0000259" key="17">
    <source>
        <dbReference type="Pfam" id="PF04715"/>
    </source>
</evidence>
<dbReference type="GO" id="GO:0004049">
    <property type="term" value="F:anthranilate synthase activity"/>
    <property type="evidence" value="ECO:0007669"/>
    <property type="project" value="UniProtKB-EC"/>
</dbReference>
<comment type="caution">
    <text evidence="18">The sequence shown here is derived from an EMBL/GenBank/DDBJ whole genome shotgun (WGS) entry which is preliminary data.</text>
</comment>
<dbReference type="GO" id="GO:0046872">
    <property type="term" value="F:metal ion binding"/>
    <property type="evidence" value="ECO:0007669"/>
    <property type="project" value="UniProtKB-KW"/>
</dbReference>
<organism evidence="18 19">
    <name type="scientific">Alkalicoccus saliphilus</name>
    <dbReference type="NCBI Taxonomy" id="200989"/>
    <lineage>
        <taxon>Bacteria</taxon>
        <taxon>Bacillati</taxon>
        <taxon>Bacillota</taxon>
        <taxon>Bacilli</taxon>
        <taxon>Bacillales</taxon>
        <taxon>Bacillaceae</taxon>
        <taxon>Alkalicoccus</taxon>
    </lineage>
</organism>
<dbReference type="InterPro" id="IPR005256">
    <property type="entry name" value="Anth_synth_I_PabB"/>
</dbReference>
<evidence type="ECO:0000313" key="18">
    <source>
        <dbReference type="EMBL" id="PTL40365.1"/>
    </source>
</evidence>
<comment type="function">
    <text evidence="13 15">Part of a heterotetrameric complex that catalyzes the two-step biosynthesis of anthranilate, an intermediate in the biosynthesis of L-tryptophan. In the first step, the glutamine-binding beta subunit (TrpG) of anthranilate synthase (AS) provides the glutamine amidotransferase activity which generates ammonia as a substrate that, along with chorismate, is used in the second step, catalyzed by the large alpha subunit of AS (TrpE) to produce anthranilate. In the absence of TrpG, TrpE can synthesize anthranilate directly from chorismate and high concentrations of ammonia.</text>
</comment>
<dbReference type="EMBL" id="PZJJ01000001">
    <property type="protein sequence ID" value="PTL40365.1"/>
    <property type="molecule type" value="Genomic_DNA"/>
</dbReference>
<dbReference type="InterPro" id="IPR005801">
    <property type="entry name" value="ADC_synthase"/>
</dbReference>
<keyword evidence="8 15" id="KW-0479">Metal-binding</keyword>
<keyword evidence="9 15" id="KW-0822">Tryptophan biosynthesis</keyword>
<name>A0A2T4UAD2_9BACI</name>
<dbReference type="UniPathway" id="UPA00035">
    <property type="reaction ID" value="UER00040"/>
</dbReference>
<dbReference type="AlphaFoldDB" id="A0A2T4UAD2"/>
<evidence type="ECO:0000313" key="19">
    <source>
        <dbReference type="Proteomes" id="UP000240509"/>
    </source>
</evidence>
<dbReference type="Gene3D" id="3.60.120.10">
    <property type="entry name" value="Anthranilate synthase"/>
    <property type="match status" value="1"/>
</dbReference>
<dbReference type="GO" id="GO:0000162">
    <property type="term" value="P:L-tryptophan biosynthetic process"/>
    <property type="evidence" value="ECO:0007669"/>
    <property type="project" value="UniProtKB-UniPathway"/>
</dbReference>
<comment type="cofactor">
    <cofactor evidence="1 15">
        <name>Mg(2+)</name>
        <dbReference type="ChEBI" id="CHEBI:18420"/>
    </cofactor>
</comment>
<evidence type="ECO:0000259" key="16">
    <source>
        <dbReference type="Pfam" id="PF00425"/>
    </source>
</evidence>
<dbReference type="InterPro" id="IPR015890">
    <property type="entry name" value="Chorismate_C"/>
</dbReference>
<dbReference type="SUPFAM" id="SSF56322">
    <property type="entry name" value="ADC synthase"/>
    <property type="match status" value="1"/>
</dbReference>
<reference evidence="18 19" key="1">
    <citation type="submission" date="2018-03" db="EMBL/GenBank/DDBJ databases">
        <title>Alkalicoccus saliphilus sp. nov., isolated from a mineral pool.</title>
        <authorList>
            <person name="Zhao B."/>
        </authorList>
    </citation>
    <scope>NUCLEOTIDE SEQUENCE [LARGE SCALE GENOMIC DNA]</scope>
    <source>
        <strain evidence="18 19">6AG</strain>
    </source>
</reference>
<keyword evidence="12 15" id="KW-0456">Lyase</keyword>
<comment type="subunit">
    <text evidence="4 15">Heterotetramer consisting of two non-identical subunits: a beta subunit (TrpG) and a large alpha subunit (TrpE).</text>
</comment>
<proteinExistence type="inferred from homology"/>
<evidence type="ECO:0000256" key="4">
    <source>
        <dbReference type="ARBA" id="ARBA00011575"/>
    </source>
</evidence>
<keyword evidence="7 15" id="KW-0028">Amino-acid biosynthesis</keyword>
<dbReference type="PANTHER" id="PTHR11236:SF48">
    <property type="entry name" value="ISOCHORISMATE SYNTHASE MENF"/>
    <property type="match status" value="1"/>
</dbReference>
<dbReference type="PRINTS" id="PR00095">
    <property type="entry name" value="ANTSNTHASEI"/>
</dbReference>
<gene>
    <name evidence="15" type="primary">trpE</name>
    <name evidence="18" type="ORF">C6Y45_00195</name>
</gene>
<evidence type="ECO:0000256" key="10">
    <source>
        <dbReference type="ARBA" id="ARBA00022842"/>
    </source>
</evidence>
<evidence type="ECO:0000256" key="7">
    <source>
        <dbReference type="ARBA" id="ARBA00022605"/>
    </source>
</evidence>
<evidence type="ECO:0000256" key="3">
    <source>
        <dbReference type="ARBA" id="ARBA00009562"/>
    </source>
</evidence>
<evidence type="ECO:0000256" key="12">
    <source>
        <dbReference type="ARBA" id="ARBA00023239"/>
    </source>
</evidence>
<evidence type="ECO:0000256" key="13">
    <source>
        <dbReference type="ARBA" id="ARBA00025634"/>
    </source>
</evidence>
<comment type="similarity">
    <text evidence="3 15">Belongs to the anthranilate synthase component I family.</text>
</comment>
<keyword evidence="11 15" id="KW-0057">Aromatic amino acid biosynthesis</keyword>
<dbReference type="NCBIfam" id="TIGR00564">
    <property type="entry name" value="trpE_most"/>
    <property type="match status" value="1"/>
</dbReference>
<evidence type="ECO:0000256" key="8">
    <source>
        <dbReference type="ARBA" id="ARBA00022723"/>
    </source>
</evidence>
<dbReference type="Pfam" id="PF00425">
    <property type="entry name" value="Chorismate_bind"/>
    <property type="match status" value="1"/>
</dbReference>
<comment type="pathway">
    <text evidence="2 15">Amino-acid biosynthesis; L-tryptophan biosynthesis; L-tryptophan from chorismate: step 1/5.</text>
</comment>
<accession>A0A2T4UAD2</accession>
<dbReference type="RefSeq" id="WP_107582753.1">
    <property type="nucleotide sequence ID" value="NZ_PZJJ01000001.1"/>
</dbReference>
<dbReference type="EC" id="4.1.3.27" evidence="5 15"/>
<evidence type="ECO:0000256" key="6">
    <source>
        <dbReference type="ARBA" id="ARBA00020653"/>
    </source>
</evidence>
<keyword evidence="19" id="KW-1185">Reference proteome</keyword>
<dbReference type="OrthoDB" id="9803598at2"/>